<evidence type="ECO:0000256" key="2">
    <source>
        <dbReference type="ARBA" id="ARBA00023015"/>
    </source>
</evidence>
<keyword evidence="2" id="KW-0805">Transcription regulation</keyword>
<evidence type="ECO:0000313" key="6">
    <source>
        <dbReference type="EMBL" id="OAT19423.1"/>
    </source>
</evidence>
<keyword evidence="7" id="KW-1185">Reference proteome</keyword>
<dbReference type="InterPro" id="IPR036388">
    <property type="entry name" value="WH-like_DNA-bd_sf"/>
</dbReference>
<dbReference type="CDD" id="cd05466">
    <property type="entry name" value="PBP2_LTTR_substrate"/>
    <property type="match status" value="1"/>
</dbReference>
<feature type="domain" description="HTH lysR-type" evidence="5">
    <location>
        <begin position="1"/>
        <end position="49"/>
    </location>
</feature>
<dbReference type="InterPro" id="IPR005119">
    <property type="entry name" value="LysR_subst-bd"/>
</dbReference>
<dbReference type="PANTHER" id="PTHR30126:SF97">
    <property type="entry name" value="HTH-TYPE TRANSCRIPTIONAL REGULATOR ABGR"/>
    <property type="match status" value="1"/>
</dbReference>
<evidence type="ECO:0000313" key="7">
    <source>
        <dbReference type="Proteomes" id="UP000078286"/>
    </source>
</evidence>
<dbReference type="SUPFAM" id="SSF46785">
    <property type="entry name" value="Winged helix' DNA-binding domain"/>
    <property type="match status" value="1"/>
</dbReference>
<comment type="caution">
    <text evidence="6">The sequence shown here is derived from an EMBL/GenBank/DDBJ whole genome shotgun (WGS) entry which is preliminary data.</text>
</comment>
<accession>A0A1B7HUS0</accession>
<dbReference type="GO" id="GO:0003700">
    <property type="term" value="F:DNA-binding transcription factor activity"/>
    <property type="evidence" value="ECO:0007669"/>
    <property type="project" value="InterPro"/>
</dbReference>
<dbReference type="Pfam" id="PF03466">
    <property type="entry name" value="LysR_substrate"/>
    <property type="match status" value="1"/>
</dbReference>
<name>A0A1B7HUS0_9ENTR</name>
<gene>
    <name evidence="6" type="ORF">M979_1314</name>
</gene>
<dbReference type="Proteomes" id="UP000078286">
    <property type="component" value="Unassembled WGS sequence"/>
</dbReference>
<dbReference type="SUPFAM" id="SSF53850">
    <property type="entry name" value="Periplasmic binding protein-like II"/>
    <property type="match status" value="1"/>
</dbReference>
<dbReference type="PROSITE" id="PS50931">
    <property type="entry name" value="HTH_LYSR"/>
    <property type="match status" value="1"/>
</dbReference>
<dbReference type="GO" id="GO:0000976">
    <property type="term" value="F:transcription cis-regulatory region binding"/>
    <property type="evidence" value="ECO:0007669"/>
    <property type="project" value="TreeGrafter"/>
</dbReference>
<dbReference type="Gene3D" id="1.10.10.10">
    <property type="entry name" value="Winged helix-like DNA-binding domain superfamily/Winged helix DNA-binding domain"/>
    <property type="match status" value="1"/>
</dbReference>
<dbReference type="Pfam" id="PF00126">
    <property type="entry name" value="HTH_1"/>
    <property type="match status" value="1"/>
</dbReference>
<keyword evidence="4" id="KW-0804">Transcription</keyword>
<dbReference type="InterPro" id="IPR036390">
    <property type="entry name" value="WH_DNA-bd_sf"/>
</dbReference>
<sequence>MAVARHGTLIGAAGELGLSQPGVTRSIKELESRLGVQLLVRSGAGVRFTTYGNTLLRYARTVITEINRAEHEIAAMKAQSHASLNIGVSLLSATVPVYEALRRFRLRFPQARVNVHEGMPGQIIDGLRNGDFDLCLAFVAQTDPIAEFRLIALQHWPQTLAVAKGDPLAKAVNLNQLSEAQWLCSHTRESWQPFWQQLAGEQQVLEPAQVNICTSWGLYSALAQDANTVSIWPDFLLRARPGQEELVPLNIQTQLPDITFGFMLRKDQVLTPVCEYFIDCMGQELKASALEPSSKVQFPVR</sequence>
<dbReference type="InterPro" id="IPR000847">
    <property type="entry name" value="LysR_HTH_N"/>
</dbReference>
<dbReference type="AlphaFoldDB" id="A0A1B7HUS0"/>
<protein>
    <submittedName>
        <fullName evidence="6">LysR family transcriptional regulator</fullName>
    </submittedName>
</protein>
<evidence type="ECO:0000259" key="5">
    <source>
        <dbReference type="PROSITE" id="PS50931"/>
    </source>
</evidence>
<evidence type="ECO:0000256" key="1">
    <source>
        <dbReference type="ARBA" id="ARBA00009437"/>
    </source>
</evidence>
<dbReference type="PANTHER" id="PTHR30126">
    <property type="entry name" value="HTH-TYPE TRANSCRIPTIONAL REGULATOR"/>
    <property type="match status" value="1"/>
</dbReference>
<dbReference type="EMBL" id="LXEO01000015">
    <property type="protein sequence ID" value="OAT19423.1"/>
    <property type="molecule type" value="Genomic_DNA"/>
</dbReference>
<dbReference type="PRINTS" id="PR00039">
    <property type="entry name" value="HTHLYSR"/>
</dbReference>
<keyword evidence="3" id="KW-0238">DNA-binding</keyword>
<evidence type="ECO:0000256" key="3">
    <source>
        <dbReference type="ARBA" id="ARBA00023125"/>
    </source>
</evidence>
<proteinExistence type="inferred from homology"/>
<dbReference type="Gene3D" id="3.40.190.290">
    <property type="match status" value="1"/>
</dbReference>
<evidence type="ECO:0000256" key="4">
    <source>
        <dbReference type="ARBA" id="ARBA00023163"/>
    </source>
</evidence>
<reference evidence="6 7" key="1">
    <citation type="submission" date="2016-04" db="EMBL/GenBank/DDBJ databases">
        <title>ATOL: Assembling a taxonomically balanced genome-scale reconstruction of the evolutionary history of the Enterobacteriaceae.</title>
        <authorList>
            <person name="Plunkett G.III."/>
            <person name="Neeno-Eckwall E.C."/>
            <person name="Glasner J.D."/>
            <person name="Perna N.T."/>
        </authorList>
    </citation>
    <scope>NUCLEOTIDE SEQUENCE [LARGE SCALE GENOMIC DNA]</scope>
    <source>
        <strain evidence="6 7">ATCC 51607</strain>
    </source>
</reference>
<organism evidence="6 7">
    <name type="scientific">Buttiauxella noackiae ATCC 51607</name>
    <dbReference type="NCBI Taxonomy" id="1354255"/>
    <lineage>
        <taxon>Bacteria</taxon>
        <taxon>Pseudomonadati</taxon>
        <taxon>Pseudomonadota</taxon>
        <taxon>Gammaproteobacteria</taxon>
        <taxon>Enterobacterales</taxon>
        <taxon>Enterobacteriaceae</taxon>
        <taxon>Buttiauxella</taxon>
    </lineage>
</organism>
<comment type="similarity">
    <text evidence="1">Belongs to the LysR transcriptional regulatory family.</text>
</comment>